<dbReference type="PANTHER" id="PTHR46112:SF2">
    <property type="entry name" value="XAA-PRO AMINOPEPTIDASE P-RELATED"/>
    <property type="match status" value="1"/>
</dbReference>
<dbReference type="InterPro" id="IPR000587">
    <property type="entry name" value="Creatinase_N"/>
</dbReference>
<dbReference type="Gene3D" id="3.90.230.10">
    <property type="entry name" value="Creatinase/methionine aminopeptidase superfamily"/>
    <property type="match status" value="1"/>
</dbReference>
<evidence type="ECO:0000259" key="2">
    <source>
        <dbReference type="Pfam" id="PF01321"/>
    </source>
</evidence>
<gene>
    <name evidence="3" type="ORF">MBOT_28080</name>
</gene>
<sequence>MGEAVISAGRVIEDWAAGATIDGQTIPALPDLARMRAQRFARLQDQLDARGLDGLVLLGSSAVAYATGAAMPAQDGDHAALFRAVAIVVTGGSAPHLYTPYPDGAPAELAGDHLHGPLFPDLDEGMERFAAELAELFAAGARIGIDHQTHAMRRGLPEFDWVDAAEVLGAAKIIKTPDEVACIRHAQLLNELAMVEARNVLRPGVRQIDLSAVFLRRVFEVGASAGGIDPIWQVMSPTRGQGPWTLHGDLAYPTVTTDRFLRSGDVIWVDAGITWEGYASDYGRTWIVGADPNDRQVKQFRRWRAVVDAALDVLQPGASALQLCTAATQANDGIKPWISHFYLAHGVGTESAEMPLIGTDFGEKFDEQLIMQPGMVVVLEPVIWDDGAVGYRAEDIVAVTDTGWVKLSGSTYDPYSLTA</sequence>
<comment type="caution">
    <text evidence="3">The sequence shown here is derived from an EMBL/GenBank/DDBJ whole genome shotgun (WGS) entry which is preliminary data.</text>
</comment>
<protein>
    <submittedName>
        <fullName evidence="3">Peptidase</fullName>
    </submittedName>
</protein>
<dbReference type="EMBL" id="BLKW01000004">
    <property type="protein sequence ID" value="GFG75443.1"/>
    <property type="molecule type" value="Genomic_DNA"/>
</dbReference>
<dbReference type="CDD" id="cd01066">
    <property type="entry name" value="APP_MetAP"/>
    <property type="match status" value="1"/>
</dbReference>
<accession>A0A7I9Y0G9</accession>
<feature type="domain" description="Creatinase N-terminal" evidence="2">
    <location>
        <begin position="39"/>
        <end position="166"/>
    </location>
</feature>
<dbReference type="Pfam" id="PF00557">
    <property type="entry name" value="Peptidase_M24"/>
    <property type="match status" value="1"/>
</dbReference>
<evidence type="ECO:0000259" key="1">
    <source>
        <dbReference type="Pfam" id="PF00557"/>
    </source>
</evidence>
<dbReference type="InterPro" id="IPR000994">
    <property type="entry name" value="Pept_M24"/>
</dbReference>
<organism evidence="3 4">
    <name type="scientific">Mycobacterium botniense</name>
    <dbReference type="NCBI Taxonomy" id="84962"/>
    <lineage>
        <taxon>Bacteria</taxon>
        <taxon>Bacillati</taxon>
        <taxon>Actinomycetota</taxon>
        <taxon>Actinomycetes</taxon>
        <taxon>Mycobacteriales</taxon>
        <taxon>Mycobacteriaceae</taxon>
        <taxon>Mycobacterium</taxon>
    </lineage>
</organism>
<dbReference type="Proteomes" id="UP000465361">
    <property type="component" value="Unassembled WGS sequence"/>
</dbReference>
<dbReference type="SUPFAM" id="SSF55920">
    <property type="entry name" value="Creatinase/aminopeptidase"/>
    <property type="match status" value="1"/>
</dbReference>
<keyword evidence="4" id="KW-1185">Reference proteome</keyword>
<proteinExistence type="predicted"/>
<dbReference type="PANTHER" id="PTHR46112">
    <property type="entry name" value="AMINOPEPTIDASE"/>
    <property type="match status" value="1"/>
</dbReference>
<dbReference type="InterPro" id="IPR036005">
    <property type="entry name" value="Creatinase/aminopeptidase-like"/>
</dbReference>
<feature type="domain" description="Peptidase M24" evidence="1">
    <location>
        <begin position="181"/>
        <end position="401"/>
    </location>
</feature>
<evidence type="ECO:0000313" key="4">
    <source>
        <dbReference type="Proteomes" id="UP000465361"/>
    </source>
</evidence>
<dbReference type="Pfam" id="PF01321">
    <property type="entry name" value="Creatinase_N"/>
    <property type="match status" value="1"/>
</dbReference>
<name>A0A7I9Y0G9_9MYCO</name>
<dbReference type="InterPro" id="IPR029149">
    <property type="entry name" value="Creatin/AminoP/Spt16_N"/>
</dbReference>
<dbReference type="Gene3D" id="3.40.350.10">
    <property type="entry name" value="Creatinase/prolidase N-terminal domain"/>
    <property type="match status" value="1"/>
</dbReference>
<dbReference type="SUPFAM" id="SSF53092">
    <property type="entry name" value="Creatinase/prolidase N-terminal domain"/>
    <property type="match status" value="1"/>
</dbReference>
<reference evidence="3 4" key="1">
    <citation type="journal article" date="2019" name="Emerg. Microbes Infect.">
        <title>Comprehensive subspecies identification of 175 nontuberculous mycobacteria species based on 7547 genomic profiles.</title>
        <authorList>
            <person name="Matsumoto Y."/>
            <person name="Kinjo T."/>
            <person name="Motooka D."/>
            <person name="Nabeya D."/>
            <person name="Jung N."/>
            <person name="Uechi K."/>
            <person name="Horii T."/>
            <person name="Iida T."/>
            <person name="Fujita J."/>
            <person name="Nakamura S."/>
        </authorList>
    </citation>
    <scope>NUCLEOTIDE SEQUENCE [LARGE SCALE GENOMIC DNA]</scope>
    <source>
        <strain evidence="3 4">JCM 17322</strain>
    </source>
</reference>
<dbReference type="AlphaFoldDB" id="A0A7I9Y0G9"/>
<dbReference type="InterPro" id="IPR050659">
    <property type="entry name" value="Peptidase_M24B"/>
</dbReference>
<evidence type="ECO:0000313" key="3">
    <source>
        <dbReference type="EMBL" id="GFG75443.1"/>
    </source>
</evidence>